<dbReference type="EMBL" id="WHNW01000001">
    <property type="protein sequence ID" value="MPV85358.1"/>
    <property type="molecule type" value="Genomic_DNA"/>
</dbReference>
<reference evidence="7 8" key="1">
    <citation type="submission" date="2019-10" db="EMBL/GenBank/DDBJ databases">
        <title>Cardiobacteriales fam. a chemoheterotrophic member of the order Cardiobacteriales, and proposal of Cardiobacteriales fam. nov.</title>
        <authorList>
            <person name="Wang C."/>
        </authorList>
    </citation>
    <scope>NUCLEOTIDE SEQUENCE [LARGE SCALE GENOMIC DNA]</scope>
    <source>
        <strain evidence="7 8">ML27</strain>
    </source>
</reference>
<feature type="transmembrane region" description="Helical" evidence="5">
    <location>
        <begin position="127"/>
        <end position="146"/>
    </location>
</feature>
<proteinExistence type="predicted"/>
<feature type="transmembrane region" description="Helical" evidence="5">
    <location>
        <begin position="104"/>
        <end position="120"/>
    </location>
</feature>
<accession>A0A6N7EY16</accession>
<dbReference type="Proteomes" id="UP000471298">
    <property type="component" value="Unassembled WGS sequence"/>
</dbReference>
<dbReference type="InParanoid" id="A0A6N7EY16"/>
<organism evidence="7 8">
    <name type="scientific">Ostreibacterium oceani</name>
    <dbReference type="NCBI Taxonomy" id="2654998"/>
    <lineage>
        <taxon>Bacteria</taxon>
        <taxon>Pseudomonadati</taxon>
        <taxon>Pseudomonadota</taxon>
        <taxon>Gammaproteobacteria</taxon>
        <taxon>Cardiobacteriales</taxon>
        <taxon>Ostreibacteriaceae</taxon>
        <taxon>Ostreibacterium</taxon>
    </lineage>
</organism>
<dbReference type="Gene3D" id="1.20.1420.30">
    <property type="entry name" value="NCX, central ion-binding region"/>
    <property type="match status" value="2"/>
</dbReference>
<comment type="caution">
    <text evidence="7">The sequence shown here is derived from an EMBL/GenBank/DDBJ whole genome shotgun (WGS) entry which is preliminary data.</text>
</comment>
<keyword evidence="8" id="KW-1185">Reference proteome</keyword>
<feature type="transmembrane region" description="Helical" evidence="5">
    <location>
        <begin position="74"/>
        <end position="92"/>
    </location>
</feature>
<evidence type="ECO:0000256" key="1">
    <source>
        <dbReference type="ARBA" id="ARBA00004141"/>
    </source>
</evidence>
<evidence type="ECO:0000256" key="5">
    <source>
        <dbReference type="SAM" id="Phobius"/>
    </source>
</evidence>
<name>A0A6N7EY16_9GAMM</name>
<evidence type="ECO:0000256" key="2">
    <source>
        <dbReference type="ARBA" id="ARBA00022692"/>
    </source>
</evidence>
<feature type="transmembrane region" description="Helical" evidence="5">
    <location>
        <begin position="176"/>
        <end position="195"/>
    </location>
</feature>
<dbReference type="GO" id="GO:0006874">
    <property type="term" value="P:intracellular calcium ion homeostasis"/>
    <property type="evidence" value="ECO:0007669"/>
    <property type="project" value="TreeGrafter"/>
</dbReference>
<sequence length="326" mass="34664">MLINGLFVVVGLVVLIWSADRFIDGASATARHFGMPALLVGMLIVGFGTSAPELAVSALASLGGNSGIAVGNAYGSNIANIGLVLAITALIYPLSVSSRIVRREIPWLLVILLLSFAFFYDREINRIEAAAMFFGMFIILIFSAYYGNEDDALTQEITQEINEKESTSAQQPLSKAILSLGIGLLLLLISSHFLVKGAVAIAQFFGLSDLIIGLTIIAIGTSLPELASAIAAAKKNEPDIVLGNIIGSCLFNSMAVVGLAGMIKPMTVSPIFLQRDFVACVVLTIMLWVFAFGIKGVAKITRKEGGMLLAGYIGYSVYLLMTLQHP</sequence>
<dbReference type="FunCoup" id="A0A6N7EY16">
    <property type="interactions" value="103"/>
</dbReference>
<evidence type="ECO:0000256" key="4">
    <source>
        <dbReference type="ARBA" id="ARBA00023136"/>
    </source>
</evidence>
<feature type="transmembrane region" description="Helical" evidence="5">
    <location>
        <begin position="37"/>
        <end position="62"/>
    </location>
</feature>
<keyword evidence="4 5" id="KW-0472">Membrane</keyword>
<dbReference type="NCBIfam" id="TIGR00367">
    <property type="entry name" value="calcium/sodium antiporter"/>
    <property type="match status" value="1"/>
</dbReference>
<dbReference type="PANTHER" id="PTHR10846:SF8">
    <property type="entry name" value="INNER MEMBRANE PROTEIN YRBG"/>
    <property type="match status" value="1"/>
</dbReference>
<dbReference type="GO" id="GO:0005886">
    <property type="term" value="C:plasma membrane"/>
    <property type="evidence" value="ECO:0007669"/>
    <property type="project" value="TreeGrafter"/>
</dbReference>
<feature type="transmembrane region" description="Helical" evidence="5">
    <location>
        <begin position="240"/>
        <end position="263"/>
    </location>
</feature>
<dbReference type="PANTHER" id="PTHR10846">
    <property type="entry name" value="SODIUM/POTASSIUM/CALCIUM EXCHANGER"/>
    <property type="match status" value="1"/>
</dbReference>
<feature type="transmembrane region" description="Helical" evidence="5">
    <location>
        <begin position="306"/>
        <end position="323"/>
    </location>
</feature>
<dbReference type="GO" id="GO:0008273">
    <property type="term" value="F:calcium, potassium:sodium antiporter activity"/>
    <property type="evidence" value="ECO:0007669"/>
    <property type="project" value="TreeGrafter"/>
</dbReference>
<feature type="domain" description="Sodium/calcium exchanger membrane region" evidence="6">
    <location>
        <begin position="176"/>
        <end position="320"/>
    </location>
</feature>
<keyword evidence="2 5" id="KW-0812">Transmembrane</keyword>
<dbReference type="Pfam" id="PF01699">
    <property type="entry name" value="Na_Ca_ex"/>
    <property type="match status" value="2"/>
</dbReference>
<dbReference type="InterPro" id="IPR044880">
    <property type="entry name" value="NCX_ion-bd_dom_sf"/>
</dbReference>
<feature type="transmembrane region" description="Helical" evidence="5">
    <location>
        <begin position="275"/>
        <end position="294"/>
    </location>
</feature>
<dbReference type="RefSeq" id="WP_152808528.1">
    <property type="nucleotide sequence ID" value="NZ_WHNW01000001.1"/>
</dbReference>
<dbReference type="AlphaFoldDB" id="A0A6N7EY16"/>
<evidence type="ECO:0000313" key="7">
    <source>
        <dbReference type="EMBL" id="MPV85358.1"/>
    </source>
</evidence>
<dbReference type="GO" id="GO:0005262">
    <property type="term" value="F:calcium channel activity"/>
    <property type="evidence" value="ECO:0007669"/>
    <property type="project" value="TreeGrafter"/>
</dbReference>
<dbReference type="InterPro" id="IPR004837">
    <property type="entry name" value="NaCa_Exmemb"/>
</dbReference>
<comment type="subcellular location">
    <subcellularLocation>
        <location evidence="1">Membrane</location>
        <topology evidence="1">Multi-pass membrane protein</topology>
    </subcellularLocation>
</comment>
<evidence type="ECO:0000259" key="6">
    <source>
        <dbReference type="Pfam" id="PF01699"/>
    </source>
</evidence>
<evidence type="ECO:0000256" key="3">
    <source>
        <dbReference type="ARBA" id="ARBA00022989"/>
    </source>
</evidence>
<dbReference type="InterPro" id="IPR004481">
    <property type="entry name" value="K/Na/Ca-exchanger"/>
</dbReference>
<feature type="domain" description="Sodium/calcium exchanger membrane region" evidence="6">
    <location>
        <begin position="6"/>
        <end position="143"/>
    </location>
</feature>
<gene>
    <name evidence="7" type="ORF">GCU85_01245</name>
</gene>
<keyword evidence="3 5" id="KW-1133">Transmembrane helix</keyword>
<evidence type="ECO:0000313" key="8">
    <source>
        <dbReference type="Proteomes" id="UP000471298"/>
    </source>
</evidence>
<protein>
    <submittedName>
        <fullName evidence="7">Calcium/sodium antiporter</fullName>
    </submittedName>
</protein>